<keyword evidence="3" id="KW-1185">Reference proteome</keyword>
<proteinExistence type="predicted"/>
<dbReference type="Gene3D" id="1.10.1740.10">
    <property type="match status" value="1"/>
</dbReference>
<evidence type="ECO:0000313" key="3">
    <source>
        <dbReference type="Proteomes" id="UP001429580"/>
    </source>
</evidence>
<evidence type="ECO:0000313" key="2">
    <source>
        <dbReference type="EMBL" id="NIJ59205.1"/>
    </source>
</evidence>
<dbReference type="SUPFAM" id="SSF88946">
    <property type="entry name" value="Sigma2 domain of RNA polymerase sigma factors"/>
    <property type="match status" value="1"/>
</dbReference>
<dbReference type="InterPro" id="IPR007627">
    <property type="entry name" value="RNA_pol_sigma70_r2"/>
</dbReference>
<sequence length="191" mass="20673">MSFTPSPEQLHTLLHEADAAARSLVRRMRLPRHDLEDIRQDLITDAFARLAAFDPARGSIGAFVATVMANRATRIMRRVIAERRMFGFEPMSIDAPLMDGDAETFADTTPEDAGLGTLWGQSSRGVHAAITRLDVERCLGAIDRRDGALCAALTGKSVDALAAEGRGSRAGLYRRIQTLRGTLLARGLAAA</sequence>
<protein>
    <submittedName>
        <fullName evidence="2">RNA polymerase sigma-70 factor (ECF subfamily)</fullName>
    </submittedName>
</protein>
<dbReference type="RefSeq" id="WP_166954343.1">
    <property type="nucleotide sequence ID" value="NZ_JAASQI010000007.1"/>
</dbReference>
<dbReference type="EMBL" id="JAASQI010000007">
    <property type="protein sequence ID" value="NIJ59205.1"/>
    <property type="molecule type" value="Genomic_DNA"/>
</dbReference>
<dbReference type="InterPro" id="IPR013325">
    <property type="entry name" value="RNA_pol_sigma_r2"/>
</dbReference>
<reference evidence="2 3" key="1">
    <citation type="submission" date="2020-03" db="EMBL/GenBank/DDBJ databases">
        <title>Genomic Encyclopedia of Type Strains, Phase IV (KMG-IV): sequencing the most valuable type-strain genomes for metagenomic binning, comparative biology and taxonomic classification.</title>
        <authorList>
            <person name="Goeker M."/>
        </authorList>
    </citation>
    <scope>NUCLEOTIDE SEQUENCE [LARGE SCALE GENOMIC DNA]</scope>
    <source>
        <strain evidence="2 3">DSM 103870</strain>
    </source>
</reference>
<gene>
    <name evidence="2" type="ORF">FHS82_003060</name>
</gene>
<evidence type="ECO:0000259" key="1">
    <source>
        <dbReference type="Pfam" id="PF04542"/>
    </source>
</evidence>
<name>A0ABX0V4L5_9HYPH</name>
<comment type="caution">
    <text evidence="2">The sequence shown here is derived from an EMBL/GenBank/DDBJ whole genome shotgun (WGS) entry which is preliminary data.</text>
</comment>
<accession>A0ABX0V4L5</accession>
<feature type="domain" description="RNA polymerase sigma-70 region 2" evidence="1">
    <location>
        <begin position="21"/>
        <end position="78"/>
    </location>
</feature>
<organism evidence="2 3">
    <name type="scientific">Pseudochelatococcus lubricantis</name>
    <dbReference type="NCBI Taxonomy" id="1538102"/>
    <lineage>
        <taxon>Bacteria</taxon>
        <taxon>Pseudomonadati</taxon>
        <taxon>Pseudomonadota</taxon>
        <taxon>Alphaproteobacteria</taxon>
        <taxon>Hyphomicrobiales</taxon>
        <taxon>Chelatococcaceae</taxon>
        <taxon>Pseudochelatococcus</taxon>
    </lineage>
</organism>
<dbReference type="Pfam" id="PF04542">
    <property type="entry name" value="Sigma70_r2"/>
    <property type="match status" value="1"/>
</dbReference>
<dbReference type="Proteomes" id="UP001429580">
    <property type="component" value="Unassembled WGS sequence"/>
</dbReference>